<evidence type="ECO:0000259" key="2">
    <source>
        <dbReference type="Pfam" id="PF18885"/>
    </source>
</evidence>
<dbReference type="HOGENOM" id="CLU_1000201_0_0_9"/>
<sequence>MKRKTVAIVLATAVGVMVGIGGSTFYADQLSNVDYTDAVSELQNADTEKAYASEDVDQTEADGKRAVFVKSEVDQEIENAVRAKEESLAEKVDVDAAERASKAKLRKADYDSKYAAYQDLIIRYLKMIVLILHEQKRMRNTRLQKKRRKSARAKAERAAQKMKTAEDHISKAKKNYANALSSVKDAEEAYKTVIDNIDIVYRLYYAPTKEHLFTTDANERRVLVSKHGWIDENVAWVSLKNGSPVFLFGPELVILYLRENETRTKNERTQSASGLRLL</sequence>
<dbReference type="Proteomes" id="UP000005753">
    <property type="component" value="Chromosome"/>
</dbReference>
<proteinExistence type="predicted"/>
<dbReference type="AlphaFoldDB" id="I5AWJ8"/>
<name>I5AWJ8_EUBC6</name>
<feature type="domain" description="DUF5648" evidence="2">
    <location>
        <begin position="188"/>
        <end position="246"/>
    </location>
</feature>
<keyword evidence="4" id="KW-1185">Reference proteome</keyword>
<accession>I5AWJ8</accession>
<dbReference type="OrthoDB" id="9951122at2"/>
<evidence type="ECO:0000256" key="1">
    <source>
        <dbReference type="SAM" id="Coils"/>
    </source>
</evidence>
<evidence type="ECO:0000313" key="3">
    <source>
        <dbReference type="EMBL" id="EIM58171.1"/>
    </source>
</evidence>
<dbReference type="InterPro" id="IPR043708">
    <property type="entry name" value="DUF5648"/>
</dbReference>
<protein>
    <recommendedName>
        <fullName evidence="2">DUF5648 domain-containing protein</fullName>
    </recommendedName>
</protein>
<evidence type="ECO:0000313" key="4">
    <source>
        <dbReference type="Proteomes" id="UP000005753"/>
    </source>
</evidence>
<gene>
    <name evidence="3" type="ORF">EubceDRAFT1_2445</name>
</gene>
<organism evidence="3 4">
    <name type="scientific">Eubacterium cellulosolvens (strain ATCC 43171 / JCM 9499 / 6)</name>
    <name type="common">Cillobacterium cellulosolvens</name>
    <dbReference type="NCBI Taxonomy" id="633697"/>
    <lineage>
        <taxon>Bacteria</taxon>
        <taxon>Bacillati</taxon>
        <taxon>Bacillota</taxon>
        <taxon>Clostridia</taxon>
        <taxon>Eubacteriales</taxon>
        <taxon>Eubacteriaceae</taxon>
        <taxon>Eubacterium</taxon>
    </lineage>
</organism>
<keyword evidence="1" id="KW-0175">Coiled coil</keyword>
<dbReference type="EMBL" id="CM001487">
    <property type="protein sequence ID" value="EIM58171.1"/>
    <property type="molecule type" value="Genomic_DNA"/>
</dbReference>
<reference evidence="3 4" key="1">
    <citation type="submission" date="2010-08" db="EMBL/GenBank/DDBJ databases">
        <authorList>
            <consortium name="US DOE Joint Genome Institute (JGI-PGF)"/>
            <person name="Lucas S."/>
            <person name="Copeland A."/>
            <person name="Lapidus A."/>
            <person name="Cheng J.-F."/>
            <person name="Bruce D."/>
            <person name="Goodwin L."/>
            <person name="Pitluck S."/>
            <person name="Land M.L."/>
            <person name="Hauser L."/>
            <person name="Chang Y.-J."/>
            <person name="Anderson I.J."/>
            <person name="Johnson E."/>
            <person name="Mulhopadhyay B."/>
            <person name="Kyrpides N."/>
            <person name="Woyke T.J."/>
        </authorList>
    </citation>
    <scope>NUCLEOTIDE SEQUENCE [LARGE SCALE GENOMIC DNA]</scope>
    <source>
        <strain evidence="3 4">6</strain>
    </source>
</reference>
<feature type="coiled-coil region" evidence="1">
    <location>
        <begin position="148"/>
        <end position="189"/>
    </location>
</feature>
<dbReference type="Pfam" id="PF18885">
    <property type="entry name" value="DUF5648"/>
    <property type="match status" value="1"/>
</dbReference>
<reference evidence="3 4" key="2">
    <citation type="submission" date="2012-02" db="EMBL/GenBank/DDBJ databases">
        <title>Improved High-Quality Draft sequence of Eubacterium cellulosolvens 6.</title>
        <authorList>
            <consortium name="US DOE Joint Genome Institute"/>
            <person name="Lucas S."/>
            <person name="Han J."/>
            <person name="Lapidus A."/>
            <person name="Cheng J.-F."/>
            <person name="Goodwin L."/>
            <person name="Pitluck S."/>
            <person name="Peters L."/>
            <person name="Mikhailova N."/>
            <person name="Gu W."/>
            <person name="Detter J.C."/>
            <person name="Han C."/>
            <person name="Tapia R."/>
            <person name="Land M."/>
            <person name="Hauser L."/>
            <person name="Kyrpides N."/>
            <person name="Ivanova N."/>
            <person name="Pagani I."/>
            <person name="Johnson E."/>
            <person name="Mukhopadhyay B."/>
            <person name="Anderson I."/>
            <person name="Woyke T."/>
        </authorList>
    </citation>
    <scope>NUCLEOTIDE SEQUENCE [LARGE SCALE GENOMIC DNA]</scope>
    <source>
        <strain evidence="3 4">6</strain>
    </source>
</reference>